<name>A0A2N9LHW4_9BACT</name>
<evidence type="ECO:0000256" key="1">
    <source>
        <dbReference type="SAM" id="MobiDB-lite"/>
    </source>
</evidence>
<sequence>MAEPTPVALPVTVTVWAPTADPHFVTASVAESARGASMNLAARREEFPLTKTRQASNAPPEPIN</sequence>
<evidence type="ECO:0000313" key="2">
    <source>
        <dbReference type="EMBL" id="SPE22615.1"/>
    </source>
</evidence>
<dbReference type="AlphaFoldDB" id="A0A2N9LHW4"/>
<evidence type="ECO:0000313" key="3">
    <source>
        <dbReference type="Proteomes" id="UP000239735"/>
    </source>
</evidence>
<reference evidence="3" key="1">
    <citation type="submission" date="2018-02" db="EMBL/GenBank/DDBJ databases">
        <authorList>
            <person name="Hausmann B."/>
        </authorList>
    </citation>
    <scope>NUCLEOTIDE SEQUENCE [LARGE SCALE GENOMIC DNA]</scope>
    <source>
        <strain evidence="3">Peat soil MAG SbA5</strain>
    </source>
</reference>
<dbReference type="EMBL" id="OKRB01000092">
    <property type="protein sequence ID" value="SPE22615.1"/>
    <property type="molecule type" value="Genomic_DNA"/>
</dbReference>
<protein>
    <submittedName>
        <fullName evidence="2">Uncharacterized protein</fullName>
    </submittedName>
</protein>
<gene>
    <name evidence="2" type="ORF">SBA5_350012</name>
</gene>
<proteinExistence type="predicted"/>
<organism evidence="2 3">
    <name type="scientific">Candidatus Sulfuritelmatomonas gaucii</name>
    <dbReference type="NCBI Taxonomy" id="2043161"/>
    <lineage>
        <taxon>Bacteria</taxon>
        <taxon>Pseudomonadati</taxon>
        <taxon>Acidobacteriota</taxon>
        <taxon>Terriglobia</taxon>
        <taxon>Terriglobales</taxon>
        <taxon>Acidobacteriaceae</taxon>
        <taxon>Candidatus Sulfuritelmatomonas</taxon>
    </lineage>
</organism>
<feature type="region of interest" description="Disordered" evidence="1">
    <location>
        <begin position="44"/>
        <end position="64"/>
    </location>
</feature>
<dbReference type="Proteomes" id="UP000239735">
    <property type="component" value="Unassembled WGS sequence"/>
</dbReference>
<accession>A0A2N9LHW4</accession>